<dbReference type="Pfam" id="PF00903">
    <property type="entry name" value="Glyoxalase"/>
    <property type="match status" value="1"/>
</dbReference>
<dbReference type="Proteomes" id="UP000266234">
    <property type="component" value="Unassembled WGS sequence"/>
</dbReference>
<dbReference type="STRING" id="694270.A0A395T3S4"/>
<feature type="domain" description="VOC" evidence="2">
    <location>
        <begin position="52"/>
        <end position="235"/>
    </location>
</feature>
<name>A0A395T3S4_9HYPO</name>
<dbReference type="OrthoDB" id="16820at2759"/>
<dbReference type="Gene3D" id="3.10.180.10">
    <property type="entry name" value="2,3-Dihydroxybiphenyl 1,2-Dioxygenase, domain 1"/>
    <property type="match status" value="1"/>
</dbReference>
<feature type="chain" id="PRO_5017439304" description="VOC domain-containing protein" evidence="1">
    <location>
        <begin position="21"/>
        <end position="242"/>
    </location>
</feature>
<dbReference type="InterPro" id="IPR029068">
    <property type="entry name" value="Glyas_Bleomycin-R_OHBP_Dase"/>
</dbReference>
<dbReference type="InterPro" id="IPR004360">
    <property type="entry name" value="Glyas_Fos-R_dOase_dom"/>
</dbReference>
<feature type="signal peptide" evidence="1">
    <location>
        <begin position="1"/>
        <end position="20"/>
    </location>
</feature>
<evidence type="ECO:0000313" key="4">
    <source>
        <dbReference type="Proteomes" id="UP000266234"/>
    </source>
</evidence>
<accession>A0A395T3S4</accession>
<dbReference type="AlphaFoldDB" id="A0A395T3S4"/>
<dbReference type="PROSITE" id="PS51819">
    <property type="entry name" value="VOC"/>
    <property type="match status" value="1"/>
</dbReference>
<keyword evidence="4" id="KW-1185">Reference proteome</keyword>
<gene>
    <name evidence="3" type="ORF">FLONG3_2955</name>
</gene>
<sequence length="242" mass="26373">MVQILSALLFGAQLISTVTSHSILGMLPREGEFPYPIVGSDEPADFATQGTFLNHMAINTRNLTASIQFYTELLGFRKLFTLQITKSYSITYLAHAHGGKNGTGYQTALEMNREKNNAQGLIEICFVDVPVKNIDSGAQHPNTFGHIGIVVPDIQAFQERLDTMPHISVLKRSGEPFVELDSSIVVGPAVGLLPKAVEQLDQEEREAIVQNFGQSVEALIFVADPDGNFIEVQGQEGFAIVG</sequence>
<evidence type="ECO:0000256" key="1">
    <source>
        <dbReference type="SAM" id="SignalP"/>
    </source>
</evidence>
<dbReference type="SUPFAM" id="SSF54593">
    <property type="entry name" value="Glyoxalase/Bleomycin resistance protein/Dihydroxybiphenyl dioxygenase"/>
    <property type="match status" value="1"/>
</dbReference>
<dbReference type="PANTHER" id="PTHR10374">
    <property type="entry name" value="LACTOYLGLUTATHIONE LYASE GLYOXALASE I"/>
    <property type="match status" value="1"/>
</dbReference>
<evidence type="ECO:0000259" key="2">
    <source>
        <dbReference type="PROSITE" id="PS51819"/>
    </source>
</evidence>
<evidence type="ECO:0000313" key="3">
    <source>
        <dbReference type="EMBL" id="RGP79049.1"/>
    </source>
</evidence>
<keyword evidence="1" id="KW-0732">Signal</keyword>
<dbReference type="InterPro" id="IPR037523">
    <property type="entry name" value="VOC_core"/>
</dbReference>
<comment type="caution">
    <text evidence="3">The sequence shown here is derived from an EMBL/GenBank/DDBJ whole genome shotgun (WGS) entry which is preliminary data.</text>
</comment>
<proteinExistence type="predicted"/>
<dbReference type="EMBL" id="PXOG01000056">
    <property type="protein sequence ID" value="RGP79049.1"/>
    <property type="molecule type" value="Genomic_DNA"/>
</dbReference>
<organism evidence="3 4">
    <name type="scientific">Fusarium longipes</name>
    <dbReference type="NCBI Taxonomy" id="694270"/>
    <lineage>
        <taxon>Eukaryota</taxon>
        <taxon>Fungi</taxon>
        <taxon>Dikarya</taxon>
        <taxon>Ascomycota</taxon>
        <taxon>Pezizomycotina</taxon>
        <taxon>Sordariomycetes</taxon>
        <taxon>Hypocreomycetidae</taxon>
        <taxon>Hypocreales</taxon>
        <taxon>Nectriaceae</taxon>
        <taxon>Fusarium</taxon>
    </lineage>
</organism>
<protein>
    <recommendedName>
        <fullName evidence="2">VOC domain-containing protein</fullName>
    </recommendedName>
</protein>
<reference evidence="3 4" key="1">
    <citation type="journal article" date="2018" name="PLoS Pathog.">
        <title>Evolution of structural diversity of trichothecenes, a family of toxins produced by plant pathogenic and entomopathogenic fungi.</title>
        <authorList>
            <person name="Proctor R.H."/>
            <person name="McCormick S.P."/>
            <person name="Kim H.S."/>
            <person name="Cardoza R.E."/>
            <person name="Stanley A.M."/>
            <person name="Lindo L."/>
            <person name="Kelly A."/>
            <person name="Brown D.W."/>
            <person name="Lee T."/>
            <person name="Vaughan M.M."/>
            <person name="Alexander N.J."/>
            <person name="Busman M."/>
            <person name="Gutierrez S."/>
        </authorList>
    </citation>
    <scope>NUCLEOTIDE SEQUENCE [LARGE SCALE GENOMIC DNA]</scope>
    <source>
        <strain evidence="3 4">NRRL 20695</strain>
    </source>
</reference>
<dbReference type="PANTHER" id="PTHR10374:SF19">
    <property type="entry name" value="LYASE (GLO1), PUTATIVE (AFU_ORTHOLOGUE AFUA_2G13550)-RELATED"/>
    <property type="match status" value="1"/>
</dbReference>